<protein>
    <submittedName>
        <fullName evidence="1">Uncharacterized protein</fullName>
    </submittedName>
</protein>
<proteinExistence type="predicted"/>
<dbReference type="AlphaFoldDB" id="A0A0A9DA91"/>
<reference evidence="1" key="2">
    <citation type="journal article" date="2015" name="Data Brief">
        <title>Shoot transcriptome of the giant reed, Arundo donax.</title>
        <authorList>
            <person name="Barrero R.A."/>
            <person name="Guerrero F.D."/>
            <person name="Moolhuijzen P."/>
            <person name="Goolsby J.A."/>
            <person name="Tidwell J."/>
            <person name="Bellgard S.E."/>
            <person name="Bellgard M.I."/>
        </authorList>
    </citation>
    <scope>NUCLEOTIDE SEQUENCE</scope>
    <source>
        <tissue evidence="1">Shoot tissue taken approximately 20 cm above the soil surface</tissue>
    </source>
</reference>
<sequence>MATTLPSPTDARYTVPNTPRPISVALLSSVSAPPTKSSERRLLPGPNVTILPAVSLLDDFVELVTTLSSSFSGTPASALRRADMLSKVITTTPRMMTTAAQMATMADTLKNRRFLGPPAPPPLVTRLLSPPPCVYSLGSSTSGLGTFILHGCVTSGLQMPRLPSSALASRLWNTPDAGSRPTRRLCEMLTARRFSSPPSCCGISPHRLLYSSRKISSFLSSAMPAGIGPVKPLCPKLSR</sequence>
<organism evidence="1">
    <name type="scientific">Arundo donax</name>
    <name type="common">Giant reed</name>
    <name type="synonym">Donax arundinaceus</name>
    <dbReference type="NCBI Taxonomy" id="35708"/>
    <lineage>
        <taxon>Eukaryota</taxon>
        <taxon>Viridiplantae</taxon>
        <taxon>Streptophyta</taxon>
        <taxon>Embryophyta</taxon>
        <taxon>Tracheophyta</taxon>
        <taxon>Spermatophyta</taxon>
        <taxon>Magnoliopsida</taxon>
        <taxon>Liliopsida</taxon>
        <taxon>Poales</taxon>
        <taxon>Poaceae</taxon>
        <taxon>PACMAD clade</taxon>
        <taxon>Arundinoideae</taxon>
        <taxon>Arundineae</taxon>
        <taxon>Arundo</taxon>
    </lineage>
</organism>
<reference evidence="1" key="1">
    <citation type="submission" date="2014-09" db="EMBL/GenBank/DDBJ databases">
        <authorList>
            <person name="Magalhaes I.L.F."/>
            <person name="Oliveira U."/>
            <person name="Santos F.R."/>
            <person name="Vidigal T.H.D.A."/>
            <person name="Brescovit A.D."/>
            <person name="Santos A.J."/>
        </authorList>
    </citation>
    <scope>NUCLEOTIDE SEQUENCE</scope>
    <source>
        <tissue evidence="1">Shoot tissue taken approximately 20 cm above the soil surface</tissue>
    </source>
</reference>
<dbReference type="EMBL" id="GBRH01214312">
    <property type="protein sequence ID" value="JAD83583.1"/>
    <property type="molecule type" value="Transcribed_RNA"/>
</dbReference>
<name>A0A0A9DA91_ARUDO</name>
<evidence type="ECO:0000313" key="1">
    <source>
        <dbReference type="EMBL" id="JAD83583.1"/>
    </source>
</evidence>
<accession>A0A0A9DA91</accession>